<accession>A0A1H0EF37</accession>
<evidence type="ECO:0000313" key="13">
    <source>
        <dbReference type="Proteomes" id="UP000198860"/>
    </source>
</evidence>
<dbReference type="EC" id="1.5.5.2" evidence="2"/>
<dbReference type="InterPro" id="IPR015659">
    <property type="entry name" value="Proline_oxidase"/>
</dbReference>
<feature type="binding site" evidence="9">
    <location>
        <position position="289"/>
    </location>
    <ligand>
        <name>substrate</name>
    </ligand>
</feature>
<comment type="cofactor">
    <cofactor evidence="10">
        <name>FAD</name>
        <dbReference type="ChEBI" id="CHEBI:57692"/>
    </cofactor>
    <text evidence="10">Binds 1 FAD per subunit.</text>
</comment>
<dbReference type="EMBL" id="FNIZ01000001">
    <property type="protein sequence ID" value="SDN81045.1"/>
    <property type="molecule type" value="Genomic_DNA"/>
</dbReference>
<evidence type="ECO:0000256" key="4">
    <source>
        <dbReference type="ARBA" id="ARBA00022741"/>
    </source>
</evidence>
<comment type="catalytic activity">
    <reaction evidence="8">
        <text>L-proline + a quinone = (S)-1-pyrroline-5-carboxylate + a quinol + H(+)</text>
        <dbReference type="Rhea" id="RHEA:23784"/>
        <dbReference type="ChEBI" id="CHEBI:15378"/>
        <dbReference type="ChEBI" id="CHEBI:17388"/>
        <dbReference type="ChEBI" id="CHEBI:24646"/>
        <dbReference type="ChEBI" id="CHEBI:60039"/>
        <dbReference type="ChEBI" id="CHEBI:132124"/>
        <dbReference type="EC" id="1.5.5.2"/>
    </reaction>
</comment>
<evidence type="ECO:0000256" key="5">
    <source>
        <dbReference type="ARBA" id="ARBA00022827"/>
    </source>
</evidence>
<evidence type="ECO:0000259" key="11">
    <source>
        <dbReference type="Pfam" id="PF01619"/>
    </source>
</evidence>
<dbReference type="PANTHER" id="PTHR13914:SF0">
    <property type="entry name" value="PROLINE DEHYDROGENASE 1, MITOCHONDRIAL"/>
    <property type="match status" value="1"/>
</dbReference>
<dbReference type="PIRSF" id="PIRSF000196">
    <property type="entry name" value="Pro_dehydrog"/>
    <property type="match status" value="1"/>
</dbReference>
<name>A0A1H0EF37_HALAD</name>
<dbReference type="Gene3D" id="3.20.20.220">
    <property type="match status" value="1"/>
</dbReference>
<gene>
    <name evidence="12" type="ORF">SAMN05421677_101178</name>
</gene>
<comment type="pathway">
    <text evidence="1">Amino-acid degradation; L-proline degradation into L-glutamate; L-glutamate from L-proline: step 1/2.</text>
</comment>
<evidence type="ECO:0000256" key="9">
    <source>
        <dbReference type="PIRSR" id="PIRSR000196-1"/>
    </source>
</evidence>
<dbReference type="GO" id="GO:0010133">
    <property type="term" value="P:L-proline catabolic process to L-glutamate"/>
    <property type="evidence" value="ECO:0007669"/>
    <property type="project" value="UniProtKB-UniPathway"/>
</dbReference>
<dbReference type="AlphaFoldDB" id="A0A1H0EF37"/>
<evidence type="ECO:0000256" key="8">
    <source>
        <dbReference type="ARBA" id="ARBA00048779"/>
    </source>
</evidence>
<keyword evidence="4 10" id="KW-0547">Nucleotide-binding</keyword>
<evidence type="ECO:0000313" key="12">
    <source>
        <dbReference type="EMBL" id="SDN81045.1"/>
    </source>
</evidence>
<dbReference type="GO" id="GO:0000166">
    <property type="term" value="F:nucleotide binding"/>
    <property type="evidence" value="ECO:0007669"/>
    <property type="project" value="UniProtKB-KW"/>
</dbReference>
<feature type="binding site" evidence="10">
    <location>
        <begin position="227"/>
        <end position="228"/>
    </location>
    <ligand>
        <name>FAD</name>
        <dbReference type="ChEBI" id="CHEBI:57692"/>
    </ligand>
</feature>
<evidence type="ECO:0000256" key="2">
    <source>
        <dbReference type="ARBA" id="ARBA00012695"/>
    </source>
</evidence>
<feature type="binding site" evidence="10">
    <location>
        <begin position="188"/>
        <end position="190"/>
    </location>
    <ligand>
        <name>FAD</name>
        <dbReference type="ChEBI" id="CHEBI:57692"/>
    </ligand>
</feature>
<feature type="binding site" evidence="9">
    <location>
        <position position="101"/>
    </location>
    <ligand>
        <name>substrate</name>
    </ligand>
</feature>
<feature type="domain" description="Proline dehydrogenase" evidence="11">
    <location>
        <begin position="50"/>
        <end position="299"/>
    </location>
</feature>
<proteinExistence type="predicted"/>
<keyword evidence="3" id="KW-0285">Flavoprotein</keyword>
<evidence type="ECO:0000256" key="3">
    <source>
        <dbReference type="ARBA" id="ARBA00022630"/>
    </source>
</evidence>
<dbReference type="InterPro" id="IPR008219">
    <property type="entry name" value="PRODH_bac_arc"/>
</dbReference>
<dbReference type="InterPro" id="IPR002872">
    <property type="entry name" value="Proline_DH_dom"/>
</dbReference>
<keyword evidence="13" id="KW-1185">Reference proteome</keyword>
<evidence type="ECO:0000256" key="6">
    <source>
        <dbReference type="ARBA" id="ARBA00023002"/>
    </source>
</evidence>
<feature type="binding site" evidence="10">
    <location>
        <position position="202"/>
    </location>
    <ligand>
        <name>FAD</name>
        <dbReference type="ChEBI" id="CHEBI:57692"/>
    </ligand>
</feature>
<dbReference type="InterPro" id="IPR029041">
    <property type="entry name" value="FAD-linked_oxidoreductase-like"/>
</dbReference>
<feature type="binding site" evidence="10">
    <location>
        <position position="136"/>
    </location>
    <ligand>
        <name>FAD</name>
        <dbReference type="ChEBI" id="CHEBI:57692"/>
    </ligand>
</feature>
<sequence>MVILEAISKNFFLYLSNNKLLDRFAKRFGSKFGADKIVGGETFSQAIPLIQQLNHEGLVVTVDHLGEFVDCEEESRDRAGECIRCIQQIASNQLQSEVSLKLTSLGLDISRELVMENMELILKEAQKHDITVTIDMEDSSRCGATLDIYQALKEDYPNLGTVVQSYLYRSDEDLDRLNDCQPYLRLVKGAYKESGKVAFPEKHLVDDNLKHLIKKNLLNGNYTAIASHDDAIVDYTKKLVEEHNIPKDRFEFQMLYGMRNQMQKDLLEEGYKVRVYLPYGEDWYGYFMRRLAERPANIAFALKGVFSK</sequence>
<feature type="binding site" evidence="9">
    <location>
        <position position="290"/>
    </location>
    <ligand>
        <name>substrate</name>
    </ligand>
</feature>
<dbReference type="SUPFAM" id="SSF51730">
    <property type="entry name" value="FAD-linked oxidoreductase"/>
    <property type="match status" value="1"/>
</dbReference>
<evidence type="ECO:0000256" key="7">
    <source>
        <dbReference type="ARBA" id="ARBA00023062"/>
    </source>
</evidence>
<evidence type="ECO:0000256" key="10">
    <source>
        <dbReference type="PIRSR" id="PIRSR000196-2"/>
    </source>
</evidence>
<evidence type="ECO:0000256" key="1">
    <source>
        <dbReference type="ARBA" id="ARBA00004739"/>
    </source>
</evidence>
<feature type="binding site" evidence="10">
    <location>
        <position position="164"/>
    </location>
    <ligand>
        <name>FAD</name>
        <dbReference type="ChEBI" id="CHEBI:57692"/>
    </ligand>
</feature>
<protein>
    <recommendedName>
        <fullName evidence="2">proline dehydrogenase</fullName>
        <ecNumber evidence="2">1.5.5.2</ecNumber>
    </recommendedName>
</protein>
<reference evidence="13" key="1">
    <citation type="submission" date="2016-10" db="EMBL/GenBank/DDBJ databases">
        <authorList>
            <person name="Varghese N."/>
            <person name="Submissions S."/>
        </authorList>
    </citation>
    <scope>NUCLEOTIDE SEQUENCE [LARGE SCALE GENOMIC DNA]</scope>
    <source>
        <strain evidence="13">CGMCC 1.3703</strain>
    </source>
</reference>
<keyword evidence="6" id="KW-0560">Oxidoreductase</keyword>
<keyword evidence="5 10" id="KW-0274">FAD</keyword>
<keyword evidence="7" id="KW-0642">Proline metabolism</keyword>
<dbReference type="PANTHER" id="PTHR13914">
    <property type="entry name" value="PROLINE OXIDASE"/>
    <property type="match status" value="1"/>
</dbReference>
<dbReference type="Proteomes" id="UP000198860">
    <property type="component" value="Unassembled WGS sequence"/>
</dbReference>
<dbReference type="STRING" id="240303.SAMN05421677_101178"/>
<dbReference type="Pfam" id="PF01619">
    <property type="entry name" value="Pro_dh"/>
    <property type="match status" value="1"/>
</dbReference>
<dbReference type="GO" id="GO:0004657">
    <property type="term" value="F:proline dehydrogenase activity"/>
    <property type="evidence" value="ECO:0007669"/>
    <property type="project" value="UniProtKB-EC"/>
</dbReference>
<organism evidence="12 13">
    <name type="scientific">Halobacillus aidingensis</name>
    <dbReference type="NCBI Taxonomy" id="240303"/>
    <lineage>
        <taxon>Bacteria</taxon>
        <taxon>Bacillati</taxon>
        <taxon>Bacillota</taxon>
        <taxon>Bacilli</taxon>
        <taxon>Bacillales</taxon>
        <taxon>Bacillaceae</taxon>
        <taxon>Halobacillus</taxon>
    </lineage>
</organism>
<dbReference type="UniPathway" id="UPA00261">
    <property type="reaction ID" value="UER00373"/>
</dbReference>